<evidence type="ECO:0000313" key="3">
    <source>
        <dbReference type="Proteomes" id="UP000278143"/>
    </source>
</evidence>
<keyword evidence="3" id="KW-1185">Reference proteome</keyword>
<sequence length="324" mass="34723">MPGAAKAATATATSHASTTGAFHSKYYMPLPGEVMDVVQRLKIPHRPGTTSLEMAVRCPSCIKASAHKPRWPEQPFSSTYTARLDKLSGAFNCHSCGTAETWVGFLHMVGAPEVMGDQHHQRVGTPLGAIGTDAAGDGQQQQQQLPRIDAAAFARSLPDHPDVLAWASGTEAGQMHIQPQVLRDYGVGVGHLDTQGQPSPPSPPPPSSEQAAHDADADAEAEEPTPLYVTFPRVGVRPDAGKTDAAPSLVVTRVRAIDWSNHERVLYDPMYNTLPGLFGYQLAFTAKESTVVVTPREFDAMAVYQATNVPAISLPDGQYQLPLN</sequence>
<reference evidence="3" key="1">
    <citation type="journal article" date="2018" name="Nat. Microbiol.">
        <title>Leveraging single-cell genomics to expand the fungal tree of life.</title>
        <authorList>
            <person name="Ahrendt S.R."/>
            <person name="Quandt C.A."/>
            <person name="Ciobanu D."/>
            <person name="Clum A."/>
            <person name="Salamov A."/>
            <person name="Andreopoulos B."/>
            <person name="Cheng J.F."/>
            <person name="Woyke T."/>
            <person name="Pelin A."/>
            <person name="Henrissat B."/>
            <person name="Reynolds N.K."/>
            <person name="Benny G.L."/>
            <person name="Smith M.E."/>
            <person name="James T.Y."/>
            <person name="Grigoriev I.V."/>
        </authorList>
    </citation>
    <scope>NUCLEOTIDE SEQUENCE [LARGE SCALE GENOMIC DNA]</scope>
    <source>
        <strain evidence="3">Benny S71-1</strain>
    </source>
</reference>
<dbReference type="PANTHER" id="PTHR12873:SF0">
    <property type="entry name" value="TWINKLE MTDNA HELICASE"/>
    <property type="match status" value="1"/>
</dbReference>
<dbReference type="PANTHER" id="PTHR12873">
    <property type="entry name" value="T7-LIKE MITOCHONDRIAL DNA HELICASE"/>
    <property type="match status" value="1"/>
</dbReference>
<dbReference type="OrthoDB" id="275278at2759"/>
<feature type="non-terminal residue" evidence="2">
    <location>
        <position position="324"/>
    </location>
</feature>
<evidence type="ECO:0000256" key="1">
    <source>
        <dbReference type="SAM" id="MobiDB-lite"/>
    </source>
</evidence>
<dbReference type="InterPro" id="IPR027032">
    <property type="entry name" value="Twinkle-like"/>
</dbReference>
<protein>
    <submittedName>
        <fullName evidence="2">Uncharacterized protein</fullName>
    </submittedName>
</protein>
<dbReference type="Proteomes" id="UP000278143">
    <property type="component" value="Unassembled WGS sequence"/>
</dbReference>
<dbReference type="GO" id="GO:0003697">
    <property type="term" value="F:single-stranded DNA binding"/>
    <property type="evidence" value="ECO:0007669"/>
    <property type="project" value="InterPro"/>
</dbReference>
<feature type="region of interest" description="Disordered" evidence="1">
    <location>
        <begin position="188"/>
        <end position="227"/>
    </location>
</feature>
<evidence type="ECO:0000313" key="2">
    <source>
        <dbReference type="EMBL" id="RKP24316.1"/>
    </source>
</evidence>
<accession>A0A4P9YW81</accession>
<gene>
    <name evidence="2" type="ORF">SYNPS1DRAFT_23595</name>
</gene>
<feature type="compositionally biased region" description="Pro residues" evidence="1">
    <location>
        <begin position="198"/>
        <end position="207"/>
    </location>
</feature>
<dbReference type="AlphaFoldDB" id="A0A4P9YW81"/>
<proteinExistence type="predicted"/>
<dbReference type="EMBL" id="KZ990308">
    <property type="protein sequence ID" value="RKP24316.1"/>
    <property type="molecule type" value="Genomic_DNA"/>
</dbReference>
<name>A0A4P9YW81_9FUNG</name>
<organism evidence="2 3">
    <name type="scientific">Syncephalis pseudoplumigaleata</name>
    <dbReference type="NCBI Taxonomy" id="1712513"/>
    <lineage>
        <taxon>Eukaryota</taxon>
        <taxon>Fungi</taxon>
        <taxon>Fungi incertae sedis</taxon>
        <taxon>Zoopagomycota</taxon>
        <taxon>Zoopagomycotina</taxon>
        <taxon>Zoopagomycetes</taxon>
        <taxon>Zoopagales</taxon>
        <taxon>Piptocephalidaceae</taxon>
        <taxon>Syncephalis</taxon>
    </lineage>
</organism>
<dbReference type="GO" id="GO:0043139">
    <property type="term" value="F:5'-3' DNA helicase activity"/>
    <property type="evidence" value="ECO:0007669"/>
    <property type="project" value="InterPro"/>
</dbReference>